<evidence type="ECO:0000313" key="3">
    <source>
        <dbReference type="Proteomes" id="UP000824469"/>
    </source>
</evidence>
<evidence type="ECO:0000313" key="2">
    <source>
        <dbReference type="EMBL" id="KAH9308892.1"/>
    </source>
</evidence>
<keyword evidence="1" id="KW-0175">Coiled coil</keyword>
<gene>
    <name evidence="2" type="ORF">KI387_036803</name>
</gene>
<protein>
    <submittedName>
        <fullName evidence="2">Uncharacterized protein</fullName>
    </submittedName>
</protein>
<comment type="caution">
    <text evidence="2">The sequence shown here is derived from an EMBL/GenBank/DDBJ whole genome shotgun (WGS) entry which is preliminary data.</text>
</comment>
<keyword evidence="3" id="KW-1185">Reference proteome</keyword>
<evidence type="ECO:0000256" key="1">
    <source>
        <dbReference type="SAM" id="Coils"/>
    </source>
</evidence>
<sequence>MGKSSKQEQLDELEAINRQLQEENSFLRANFYSLEEEIMRLKFEPQSSITKKEEYVNKMLEESKKLIGFVKELQEEIRTKVALLEKLQQ</sequence>
<proteinExistence type="predicted"/>
<dbReference type="AlphaFoldDB" id="A0AA38FRJ0"/>
<dbReference type="EMBL" id="JAHRHJ020000007">
    <property type="protein sequence ID" value="KAH9308892.1"/>
    <property type="molecule type" value="Genomic_DNA"/>
</dbReference>
<feature type="non-terminal residue" evidence="2">
    <location>
        <position position="89"/>
    </location>
</feature>
<feature type="coiled-coil region" evidence="1">
    <location>
        <begin position="3"/>
        <end position="37"/>
    </location>
</feature>
<dbReference type="Proteomes" id="UP000824469">
    <property type="component" value="Unassembled WGS sequence"/>
</dbReference>
<reference evidence="2 3" key="1">
    <citation type="journal article" date="2021" name="Nat. Plants">
        <title>The Taxus genome provides insights into paclitaxel biosynthesis.</title>
        <authorList>
            <person name="Xiong X."/>
            <person name="Gou J."/>
            <person name="Liao Q."/>
            <person name="Li Y."/>
            <person name="Zhou Q."/>
            <person name="Bi G."/>
            <person name="Li C."/>
            <person name="Du R."/>
            <person name="Wang X."/>
            <person name="Sun T."/>
            <person name="Guo L."/>
            <person name="Liang H."/>
            <person name="Lu P."/>
            <person name="Wu Y."/>
            <person name="Zhang Z."/>
            <person name="Ro D.K."/>
            <person name="Shang Y."/>
            <person name="Huang S."/>
            <person name="Yan J."/>
        </authorList>
    </citation>
    <scope>NUCLEOTIDE SEQUENCE [LARGE SCALE GENOMIC DNA]</scope>
    <source>
        <strain evidence="2">Ta-2019</strain>
    </source>
</reference>
<accession>A0AA38FRJ0</accession>
<name>A0AA38FRJ0_TAXCH</name>
<organism evidence="2 3">
    <name type="scientific">Taxus chinensis</name>
    <name type="common">Chinese yew</name>
    <name type="synonym">Taxus wallichiana var. chinensis</name>
    <dbReference type="NCBI Taxonomy" id="29808"/>
    <lineage>
        <taxon>Eukaryota</taxon>
        <taxon>Viridiplantae</taxon>
        <taxon>Streptophyta</taxon>
        <taxon>Embryophyta</taxon>
        <taxon>Tracheophyta</taxon>
        <taxon>Spermatophyta</taxon>
        <taxon>Pinopsida</taxon>
        <taxon>Pinidae</taxon>
        <taxon>Conifers II</taxon>
        <taxon>Cupressales</taxon>
        <taxon>Taxaceae</taxon>
        <taxon>Taxus</taxon>
    </lineage>
</organism>